<evidence type="ECO:0000313" key="3">
    <source>
        <dbReference type="Proteomes" id="UP000006001"/>
    </source>
</evidence>
<dbReference type="AlphaFoldDB" id="D0WGN7"/>
<comment type="caution">
    <text evidence="2">The sequence shown here is derived from an EMBL/GenBank/DDBJ whole genome shotgun (WGS) entry which is preliminary data.</text>
</comment>
<reference evidence="2" key="1">
    <citation type="submission" date="2009-10" db="EMBL/GenBank/DDBJ databases">
        <authorList>
            <person name="Weinstock G."/>
            <person name="Sodergren E."/>
            <person name="Clifton S."/>
            <person name="Fulton L."/>
            <person name="Fulton B."/>
            <person name="Courtney L."/>
            <person name="Fronick C."/>
            <person name="Harrison M."/>
            <person name="Strong C."/>
            <person name="Farmer C."/>
            <person name="Delahaunty K."/>
            <person name="Markovic C."/>
            <person name="Hall O."/>
            <person name="Minx P."/>
            <person name="Tomlinson C."/>
            <person name="Mitreva M."/>
            <person name="Nelson J."/>
            <person name="Hou S."/>
            <person name="Wollam A."/>
            <person name="Pepin K.H."/>
            <person name="Johnson M."/>
            <person name="Bhonagiri V."/>
            <person name="Nash W.E."/>
            <person name="Warren W."/>
            <person name="Chinwalla A."/>
            <person name="Mardis E.R."/>
            <person name="Wilson R.K."/>
        </authorList>
    </citation>
    <scope>NUCLEOTIDE SEQUENCE [LARGE SCALE GENOMIC DNA]</scope>
    <source>
        <strain evidence="2">ATCC 700122</strain>
    </source>
</reference>
<dbReference type="EMBL" id="ACUX02000006">
    <property type="protein sequence ID" value="EEZ61650.1"/>
    <property type="molecule type" value="Genomic_DNA"/>
</dbReference>
<evidence type="ECO:0000313" key="2">
    <source>
        <dbReference type="EMBL" id="EEZ61650.1"/>
    </source>
</evidence>
<keyword evidence="3" id="KW-1185">Reference proteome</keyword>
<proteinExistence type="predicted"/>
<feature type="region of interest" description="Disordered" evidence="1">
    <location>
        <begin position="1"/>
        <end position="39"/>
    </location>
</feature>
<protein>
    <submittedName>
        <fullName evidence="2">Uncharacterized protein</fullName>
    </submittedName>
</protein>
<name>D0WGN7_SLAES</name>
<sequence>MRVCRELRHRPASEKNRLARPRRSTAGSIAPSGGNGGGR</sequence>
<feature type="compositionally biased region" description="Basic and acidic residues" evidence="1">
    <location>
        <begin position="1"/>
        <end position="17"/>
    </location>
</feature>
<dbReference type="HOGENOM" id="CLU_3317099_0_0_11"/>
<organism evidence="2 3">
    <name type="scientific">Slackia exigua (strain ATCC 700122 / DSM 15923 / CIP 105133 / JCM 11022 / KCTC 5966 / S-7)</name>
    <dbReference type="NCBI Taxonomy" id="649764"/>
    <lineage>
        <taxon>Bacteria</taxon>
        <taxon>Bacillati</taxon>
        <taxon>Actinomycetota</taxon>
        <taxon>Coriobacteriia</taxon>
        <taxon>Eggerthellales</taxon>
        <taxon>Eggerthellaceae</taxon>
        <taxon>Slackia</taxon>
    </lineage>
</organism>
<accession>D0WGN7</accession>
<gene>
    <name evidence="2" type="ORF">HMPREF0762_00991</name>
</gene>
<dbReference type="Proteomes" id="UP000006001">
    <property type="component" value="Unassembled WGS sequence"/>
</dbReference>
<evidence type="ECO:0000256" key="1">
    <source>
        <dbReference type="SAM" id="MobiDB-lite"/>
    </source>
</evidence>